<sequence length="475" mass="56408">MKRKYITTILSYLPIEEIKKGELINSKWSKIISLMNKYYSLTGNQWNKQSLEFKYLDCLTLVKNREPLISLPNCHISNFHFYALSLYGINELQCIVCPENIIHLELYFIDSLGPIWLGQLKAFVNLKYLKIISFMYEMDCSNISFIPHLTVFKTKSKGGNALVLMTSLKELECKDDINIQYCHKLKILTLHLDPSQLLERTYSFNSLKKLKSLKRLVIKDDLFKRSYSMFDLNQLVNYSKQIKIIFMLKHVVIPFNYTPWFDYSEMTFCLKNESTFSLLNSLNLNVKNKHIFMDRLEISRCDELTINSLLNSIETKTIKFIDCTICFNKINFYPLQTLTSLWIKRMKSLDLLLLNQMKQLNSLRLEYIEETKNVKSLLESEYLKKLIIKNCRGIYLKTIVRMKHLLTLDYDQRDLPVKGPFKKLLNKLNLSHNNEFLKYYTYLRQLPNCKYNSVQINFIHPSLTDNYYYFNHTIE</sequence>
<organism evidence="1 2">
    <name type="scientific">Entamoeba histolytica</name>
    <dbReference type="NCBI Taxonomy" id="5759"/>
    <lineage>
        <taxon>Eukaryota</taxon>
        <taxon>Amoebozoa</taxon>
        <taxon>Evosea</taxon>
        <taxon>Archamoebae</taxon>
        <taxon>Mastigamoebida</taxon>
        <taxon>Entamoebidae</taxon>
        <taxon>Entamoeba</taxon>
    </lineage>
</organism>
<dbReference type="EMBL" id="BDEQ01000001">
    <property type="protein sequence ID" value="GAT92960.1"/>
    <property type="molecule type" value="Genomic_DNA"/>
</dbReference>
<comment type="caution">
    <text evidence="1">The sequence shown here is derived from an EMBL/GenBank/DDBJ whole genome shotgun (WGS) entry which is preliminary data.</text>
</comment>
<name>A0A5K1UB32_ENTHI</name>
<protein>
    <submittedName>
        <fullName evidence="1">Uncharacterized protein</fullName>
    </submittedName>
</protein>
<reference evidence="1 2" key="1">
    <citation type="submission" date="2016-05" db="EMBL/GenBank/DDBJ databases">
        <title>First whole genome sequencing of Entamoeba histolytica HM1:IMSS-clone-6.</title>
        <authorList>
            <person name="Mukherjee Avik.K."/>
            <person name="Izumyama S."/>
            <person name="Nakada-Tsukui K."/>
            <person name="Nozaki T."/>
        </authorList>
    </citation>
    <scope>NUCLEOTIDE SEQUENCE [LARGE SCALE GENOMIC DNA]</scope>
    <source>
        <strain evidence="1 2">HM1:IMSS clone 6</strain>
    </source>
</reference>
<evidence type="ECO:0000313" key="2">
    <source>
        <dbReference type="Proteomes" id="UP000078387"/>
    </source>
</evidence>
<accession>A0A5K1UB32</accession>
<evidence type="ECO:0000313" key="1">
    <source>
        <dbReference type="EMBL" id="GAT92960.1"/>
    </source>
</evidence>
<dbReference type="VEuPathDB" id="AmoebaDB:KM1_157330"/>
<dbReference type="OMA" id="NVECEEM"/>
<gene>
    <name evidence="1" type="ORF">CL6EHI_155300</name>
</gene>
<dbReference type="Proteomes" id="UP000078387">
    <property type="component" value="Unassembled WGS sequence"/>
</dbReference>
<dbReference type="VEuPathDB" id="AmoebaDB:EHI_155300"/>
<dbReference type="AlphaFoldDB" id="A0A5K1UB32"/>
<proteinExistence type="predicted"/>